<keyword evidence="3" id="KW-1185">Reference proteome</keyword>
<reference evidence="2 3" key="1">
    <citation type="submission" date="2018-07" db="EMBL/GenBank/DDBJ databases">
        <title>Complete genome sequence of Psychrobacillus sp. PB01, isolated from iceberg, and comparative genome analysis of Psychrobacillus strains.</title>
        <authorList>
            <person name="Lee P.C."/>
        </authorList>
    </citation>
    <scope>NUCLEOTIDE SEQUENCE [LARGE SCALE GENOMIC DNA]</scope>
    <source>
        <strain evidence="2 3">PB01</strain>
    </source>
</reference>
<proteinExistence type="predicted"/>
<evidence type="ECO:0000313" key="3">
    <source>
        <dbReference type="Proteomes" id="UP000325517"/>
    </source>
</evidence>
<evidence type="ECO:0000259" key="1">
    <source>
        <dbReference type="Pfam" id="PF22746"/>
    </source>
</evidence>
<evidence type="ECO:0000313" key="2">
    <source>
        <dbReference type="EMBL" id="QFG00031.1"/>
    </source>
</evidence>
<gene>
    <name evidence="2" type="ORF">PB01_15020</name>
</gene>
<organism evidence="2 3">
    <name type="scientific">Psychrobacillus glaciei</name>
    <dbReference type="NCBI Taxonomy" id="2283160"/>
    <lineage>
        <taxon>Bacteria</taxon>
        <taxon>Bacillati</taxon>
        <taxon>Bacillota</taxon>
        <taxon>Bacilli</taxon>
        <taxon>Bacillales</taxon>
        <taxon>Bacillaceae</taxon>
        <taxon>Psychrobacillus</taxon>
    </lineage>
</organism>
<sequence length="128" mass="13816">MNAEIEKVLNMVQEGKVDAAKASELIQVLKVRESGSTTAPKSSSYTDKMLKVRVVSAENDNVNVNLPIKLVKVVLLAGHNIASSIPQSQKFVKDIDISLILDAIENELDGQIVDVRSANGDTISVTIE</sequence>
<dbReference type="InterPro" id="IPR053959">
    <property type="entry name" value="YvlB/LiaX_N"/>
</dbReference>
<dbReference type="RefSeq" id="WP_151700922.1">
    <property type="nucleotide sequence ID" value="NZ_CP031223.1"/>
</dbReference>
<dbReference type="EMBL" id="CP031223">
    <property type="protein sequence ID" value="QFG00031.1"/>
    <property type="molecule type" value="Genomic_DNA"/>
</dbReference>
<protein>
    <recommendedName>
        <fullName evidence="1">YvlB/LiaX N-terminal domain-containing protein</fullName>
    </recommendedName>
</protein>
<dbReference type="AlphaFoldDB" id="A0A5J6SPV7"/>
<accession>A0A5J6SPV7</accession>
<feature type="domain" description="YvlB/LiaX N-terminal" evidence="1">
    <location>
        <begin position="4"/>
        <end position="33"/>
    </location>
</feature>
<name>A0A5J6SPV7_9BACI</name>
<dbReference type="OrthoDB" id="9808584at2"/>
<dbReference type="Pfam" id="PF22746">
    <property type="entry name" value="SHOCT-like_DUF2089-C"/>
    <property type="match status" value="1"/>
</dbReference>
<dbReference type="KEGG" id="psyo:PB01_15020"/>
<dbReference type="Proteomes" id="UP000325517">
    <property type="component" value="Chromosome"/>
</dbReference>